<dbReference type="Pfam" id="PF02608">
    <property type="entry name" value="Bmp"/>
    <property type="match status" value="1"/>
</dbReference>
<evidence type="ECO:0000256" key="2">
    <source>
        <dbReference type="SAM" id="MobiDB-lite"/>
    </source>
</evidence>
<feature type="domain" description="ABC transporter substrate-binding protein PnrA-like" evidence="4">
    <location>
        <begin position="91"/>
        <end position="361"/>
    </location>
</feature>
<dbReference type="CDD" id="cd19963">
    <property type="entry name" value="PBP1_BMP-like"/>
    <property type="match status" value="1"/>
</dbReference>
<evidence type="ECO:0000256" key="3">
    <source>
        <dbReference type="SAM" id="SignalP"/>
    </source>
</evidence>
<feature type="compositionally biased region" description="Acidic residues" evidence="2">
    <location>
        <begin position="38"/>
        <end position="62"/>
    </location>
</feature>
<dbReference type="PANTHER" id="PTHR43208">
    <property type="entry name" value="ABC TRANSPORTER SUBSTRATE-BINDING PROTEIN"/>
    <property type="match status" value="1"/>
</dbReference>
<proteinExistence type="predicted"/>
<feature type="chain" id="PRO_5047018798" evidence="3">
    <location>
        <begin position="28"/>
        <end position="435"/>
    </location>
</feature>
<feature type="signal peptide" evidence="3">
    <location>
        <begin position="1"/>
        <end position="27"/>
    </location>
</feature>
<name>A0ABT2T6S1_9FIRM</name>
<dbReference type="InterPro" id="IPR003760">
    <property type="entry name" value="PnrA-like"/>
</dbReference>
<evidence type="ECO:0000313" key="5">
    <source>
        <dbReference type="EMBL" id="MCU6745686.1"/>
    </source>
</evidence>
<reference evidence="5 6" key="1">
    <citation type="journal article" date="2021" name="ISME Commun">
        <title>Automated analysis of genomic sequences facilitates high-throughput and comprehensive description of bacteria.</title>
        <authorList>
            <person name="Hitch T.C.A."/>
        </authorList>
    </citation>
    <scope>NUCLEOTIDE SEQUENCE [LARGE SCALE GENOMIC DNA]</scope>
    <source>
        <strain evidence="5 6">Sanger_18</strain>
    </source>
</reference>
<dbReference type="PROSITE" id="PS51257">
    <property type="entry name" value="PROKAR_LIPOPROTEIN"/>
    <property type="match status" value="1"/>
</dbReference>
<keyword evidence="1 3" id="KW-0732">Signal</keyword>
<organism evidence="5 6">
    <name type="scientific">Suilimivivens aceti</name>
    <dbReference type="NCBI Taxonomy" id="2981774"/>
    <lineage>
        <taxon>Bacteria</taxon>
        <taxon>Bacillati</taxon>
        <taxon>Bacillota</taxon>
        <taxon>Clostridia</taxon>
        <taxon>Lachnospirales</taxon>
        <taxon>Lachnospiraceae</taxon>
        <taxon>Suilimivivens</taxon>
    </lineage>
</organism>
<dbReference type="PANTHER" id="PTHR43208:SF1">
    <property type="entry name" value="ABC TRANSPORTER SUBSTRATE-BINDING PROTEIN"/>
    <property type="match status" value="1"/>
</dbReference>
<evidence type="ECO:0000259" key="4">
    <source>
        <dbReference type="Pfam" id="PF02608"/>
    </source>
</evidence>
<dbReference type="InterPro" id="IPR052910">
    <property type="entry name" value="ABC-Purine-Binding"/>
</dbReference>
<keyword evidence="6" id="KW-1185">Reference proteome</keyword>
<dbReference type="Gene3D" id="3.40.50.2300">
    <property type="match status" value="2"/>
</dbReference>
<comment type="caution">
    <text evidence="5">The sequence shown here is derived from an EMBL/GenBank/DDBJ whole genome shotgun (WGS) entry which is preliminary data.</text>
</comment>
<sequence length="435" mass="46047">MKKKVVSLLTAMALTVVALTGCGSAAADTTDTAAEAAEGTEETADAEAADTETADADTEAAEGADMSSVKAGFIFLHDENSTYDLNFLNAAKAACEKLGVECVTKTNIPEGQECYEAACELADAGCNFIFADSFGHEDYIIEAAKEYPDIQFSHATGTKAHTENLSNYHNAFASIYDGRYLAGIAAGMKLNEMIDNGDITADQAKIGYVGAYTYAEVISGYTSFFLGARSVCPTATMEVTFTGSWYDETAEKEGANKLIEDGCVLISQHADSMGAPTACETAGVPDVSYNGSTASACPNTFLVSSRVNWEPYFEYAMTCVANGTAIDTDWCGNLETGSVELSELGSCAAEGTQEAIDAAKADIIAGNLHVFDISTFTVEGKTLDSYEADVDTDADYTPDHEVVVDGYFHESGEGFRSAPYFNVQIDGITLLDTAF</sequence>
<gene>
    <name evidence="5" type="ORF">OCV77_14515</name>
</gene>
<dbReference type="EMBL" id="JAOQKJ010000015">
    <property type="protein sequence ID" value="MCU6745686.1"/>
    <property type="molecule type" value="Genomic_DNA"/>
</dbReference>
<protein>
    <submittedName>
        <fullName evidence="5">BMP family ABC transporter substrate-binding protein</fullName>
    </submittedName>
</protein>
<feature type="region of interest" description="Disordered" evidence="2">
    <location>
        <begin position="30"/>
        <end position="63"/>
    </location>
</feature>
<evidence type="ECO:0000256" key="1">
    <source>
        <dbReference type="ARBA" id="ARBA00022729"/>
    </source>
</evidence>
<dbReference type="RefSeq" id="WP_262575717.1">
    <property type="nucleotide sequence ID" value="NZ_JAOQKJ010000015.1"/>
</dbReference>
<dbReference type="Proteomes" id="UP001652432">
    <property type="component" value="Unassembled WGS sequence"/>
</dbReference>
<evidence type="ECO:0000313" key="6">
    <source>
        <dbReference type="Proteomes" id="UP001652432"/>
    </source>
</evidence>
<accession>A0ABT2T6S1</accession>